<dbReference type="OrthoDB" id="9815202at2"/>
<dbReference type="Pfam" id="PF00512">
    <property type="entry name" value="HisKA"/>
    <property type="match status" value="1"/>
</dbReference>
<keyword evidence="4" id="KW-0597">Phosphoprotein</keyword>
<evidence type="ECO:0000256" key="7">
    <source>
        <dbReference type="ARBA" id="ARBA00022777"/>
    </source>
</evidence>
<name>A0A2G1QI91_9HYPH</name>
<dbReference type="Gene3D" id="6.10.340.10">
    <property type="match status" value="1"/>
</dbReference>
<dbReference type="Gene3D" id="1.10.287.130">
    <property type="match status" value="1"/>
</dbReference>
<protein>
    <recommendedName>
        <fullName evidence="3">histidine kinase</fullName>
        <ecNumber evidence="3">2.7.13.3</ecNumber>
    </recommendedName>
</protein>
<dbReference type="Gene3D" id="3.30.565.10">
    <property type="entry name" value="Histidine kinase-like ATPase, C-terminal domain"/>
    <property type="match status" value="1"/>
</dbReference>
<keyword evidence="9" id="KW-0902">Two-component regulatory system</keyword>
<evidence type="ECO:0000256" key="1">
    <source>
        <dbReference type="ARBA" id="ARBA00000085"/>
    </source>
</evidence>
<feature type="domain" description="Histidine kinase" evidence="12">
    <location>
        <begin position="266"/>
        <end position="480"/>
    </location>
</feature>
<keyword evidence="5" id="KW-0808">Transferase</keyword>
<dbReference type="GO" id="GO:0000155">
    <property type="term" value="F:phosphorelay sensor kinase activity"/>
    <property type="evidence" value="ECO:0007669"/>
    <property type="project" value="InterPro"/>
</dbReference>
<comment type="catalytic activity">
    <reaction evidence="1">
        <text>ATP + protein L-histidine = ADP + protein N-phospho-L-histidine.</text>
        <dbReference type="EC" id="2.7.13.3"/>
    </reaction>
</comment>
<evidence type="ECO:0000259" key="13">
    <source>
        <dbReference type="PROSITE" id="PS50885"/>
    </source>
</evidence>
<evidence type="ECO:0000256" key="8">
    <source>
        <dbReference type="ARBA" id="ARBA00022989"/>
    </source>
</evidence>
<evidence type="ECO:0000256" key="5">
    <source>
        <dbReference type="ARBA" id="ARBA00022679"/>
    </source>
</evidence>
<evidence type="ECO:0000256" key="3">
    <source>
        <dbReference type="ARBA" id="ARBA00012438"/>
    </source>
</evidence>
<feature type="domain" description="HAMP" evidence="13">
    <location>
        <begin position="205"/>
        <end position="258"/>
    </location>
</feature>
<dbReference type="SUPFAM" id="SSF47384">
    <property type="entry name" value="Homodimeric domain of signal transducing histidine kinase"/>
    <property type="match status" value="1"/>
</dbReference>
<evidence type="ECO:0000313" key="14">
    <source>
        <dbReference type="EMBL" id="PHP65232.1"/>
    </source>
</evidence>
<evidence type="ECO:0000256" key="9">
    <source>
        <dbReference type="ARBA" id="ARBA00023012"/>
    </source>
</evidence>
<dbReference type="SUPFAM" id="SSF55874">
    <property type="entry name" value="ATPase domain of HSP90 chaperone/DNA topoisomerase II/histidine kinase"/>
    <property type="match status" value="1"/>
</dbReference>
<dbReference type="PANTHER" id="PTHR45436">
    <property type="entry name" value="SENSOR HISTIDINE KINASE YKOH"/>
    <property type="match status" value="1"/>
</dbReference>
<evidence type="ECO:0000256" key="4">
    <source>
        <dbReference type="ARBA" id="ARBA00022553"/>
    </source>
</evidence>
<keyword evidence="6 11" id="KW-0812">Transmembrane</keyword>
<evidence type="ECO:0000313" key="15">
    <source>
        <dbReference type="Proteomes" id="UP000221168"/>
    </source>
</evidence>
<dbReference type="EC" id="2.7.13.3" evidence="3"/>
<dbReference type="SMART" id="SM00387">
    <property type="entry name" value="HATPase_c"/>
    <property type="match status" value="1"/>
</dbReference>
<dbReference type="InterPro" id="IPR003661">
    <property type="entry name" value="HisK_dim/P_dom"/>
</dbReference>
<dbReference type="CDD" id="cd06225">
    <property type="entry name" value="HAMP"/>
    <property type="match status" value="1"/>
</dbReference>
<keyword evidence="8 11" id="KW-1133">Transmembrane helix</keyword>
<dbReference type="InterPro" id="IPR003660">
    <property type="entry name" value="HAMP_dom"/>
</dbReference>
<comment type="subcellular location">
    <subcellularLocation>
        <location evidence="2">Membrane</location>
    </subcellularLocation>
</comment>
<dbReference type="InterPro" id="IPR005467">
    <property type="entry name" value="His_kinase_dom"/>
</dbReference>
<sequence length="484" mass="51115">MSAACAPRSTSRSTCLCCTPSGAPGTASMPRADLLKSTGFRTAVLFLSLFLVAAGLAGATAFFVIRDELVGRHQRAVADEFGFFTGLYAQSGESDLVETLQIHSRAVRNLDSIYLLRGPDGATMAGNIDFAGALPATGEASARALGLPGDYDYFIHSGQVGSMTMLVGASAEDLSEVEEVFFEGAFWAALLLTVVSLAGGAALSIRMNRRIAEIEDALEQVAAGNFETRIPGSGSGDDLDLIGQRIDNAVARLGAAVETNRQISSDIAHDLKTPMNRLRISIETALDRQAAGQPVEQDLADIDEESRTILATFDALLRIAQIEAGARKSRFAPVDLATVLASVTDFYEAHAEETGGRIETRIAPDLPAMEGDRELLTQLVANLLENAFRHAGTRPAIDCSVSAVDGDVVLRIADNGPGIPADERDKVLRRLYRLDKSRTPPGSGLGLAMVKAVADLHDARLALSDNDPGLAVTVTFPPHAIGGG</sequence>
<evidence type="ECO:0000256" key="2">
    <source>
        <dbReference type="ARBA" id="ARBA00004370"/>
    </source>
</evidence>
<dbReference type="InterPro" id="IPR036890">
    <property type="entry name" value="HATPase_C_sf"/>
</dbReference>
<dbReference type="GO" id="GO:0005886">
    <property type="term" value="C:plasma membrane"/>
    <property type="evidence" value="ECO:0007669"/>
    <property type="project" value="TreeGrafter"/>
</dbReference>
<evidence type="ECO:0000259" key="12">
    <source>
        <dbReference type="PROSITE" id="PS50109"/>
    </source>
</evidence>
<dbReference type="PROSITE" id="PS50109">
    <property type="entry name" value="HIS_KIN"/>
    <property type="match status" value="1"/>
</dbReference>
<dbReference type="PRINTS" id="PR00344">
    <property type="entry name" value="BCTRLSENSOR"/>
</dbReference>
<dbReference type="InterPro" id="IPR003594">
    <property type="entry name" value="HATPase_dom"/>
</dbReference>
<dbReference type="Pfam" id="PF00672">
    <property type="entry name" value="HAMP"/>
    <property type="match status" value="1"/>
</dbReference>
<dbReference type="Proteomes" id="UP000221168">
    <property type="component" value="Unassembled WGS sequence"/>
</dbReference>
<reference evidence="14 15" key="1">
    <citation type="submission" date="2017-10" db="EMBL/GenBank/DDBJ databases">
        <title>Sedimentibacterium mangrovi gen. nov., sp. nov., a novel member of family Phyllobacteriacea isolated from mangrove sediment.</title>
        <authorList>
            <person name="Liao H."/>
            <person name="Tian Y."/>
        </authorList>
    </citation>
    <scope>NUCLEOTIDE SEQUENCE [LARGE SCALE GENOMIC DNA]</scope>
    <source>
        <strain evidence="14 15">X9-2-2</strain>
    </source>
</reference>
<dbReference type="AlphaFoldDB" id="A0A2G1QI91"/>
<organism evidence="14 15">
    <name type="scientific">Zhengella mangrovi</name>
    <dbReference type="NCBI Taxonomy" id="1982044"/>
    <lineage>
        <taxon>Bacteria</taxon>
        <taxon>Pseudomonadati</taxon>
        <taxon>Pseudomonadota</taxon>
        <taxon>Alphaproteobacteria</taxon>
        <taxon>Hyphomicrobiales</taxon>
        <taxon>Notoacmeibacteraceae</taxon>
        <taxon>Zhengella</taxon>
    </lineage>
</organism>
<dbReference type="Pfam" id="PF02518">
    <property type="entry name" value="HATPase_c"/>
    <property type="match status" value="1"/>
</dbReference>
<comment type="caution">
    <text evidence="14">The sequence shown here is derived from an EMBL/GenBank/DDBJ whole genome shotgun (WGS) entry which is preliminary data.</text>
</comment>
<dbReference type="PANTHER" id="PTHR45436:SF8">
    <property type="entry name" value="HISTIDINE KINASE"/>
    <property type="match status" value="1"/>
</dbReference>
<dbReference type="SMART" id="SM00388">
    <property type="entry name" value="HisKA"/>
    <property type="match status" value="1"/>
</dbReference>
<dbReference type="InterPro" id="IPR004358">
    <property type="entry name" value="Sig_transdc_His_kin-like_C"/>
</dbReference>
<evidence type="ECO:0000256" key="10">
    <source>
        <dbReference type="ARBA" id="ARBA00023136"/>
    </source>
</evidence>
<dbReference type="InterPro" id="IPR036097">
    <property type="entry name" value="HisK_dim/P_sf"/>
</dbReference>
<keyword evidence="15" id="KW-1185">Reference proteome</keyword>
<dbReference type="SMART" id="SM00304">
    <property type="entry name" value="HAMP"/>
    <property type="match status" value="1"/>
</dbReference>
<feature type="transmembrane region" description="Helical" evidence="11">
    <location>
        <begin position="44"/>
        <end position="65"/>
    </location>
</feature>
<evidence type="ECO:0000256" key="11">
    <source>
        <dbReference type="SAM" id="Phobius"/>
    </source>
</evidence>
<proteinExistence type="predicted"/>
<dbReference type="CDD" id="cd00082">
    <property type="entry name" value="HisKA"/>
    <property type="match status" value="1"/>
</dbReference>
<dbReference type="InterPro" id="IPR050428">
    <property type="entry name" value="TCS_sensor_his_kinase"/>
</dbReference>
<keyword evidence="7 14" id="KW-0418">Kinase</keyword>
<dbReference type="PROSITE" id="PS50885">
    <property type="entry name" value="HAMP"/>
    <property type="match status" value="1"/>
</dbReference>
<accession>A0A2G1QI91</accession>
<evidence type="ECO:0000256" key="6">
    <source>
        <dbReference type="ARBA" id="ARBA00022692"/>
    </source>
</evidence>
<dbReference type="EMBL" id="PDVP01000017">
    <property type="protein sequence ID" value="PHP65232.1"/>
    <property type="molecule type" value="Genomic_DNA"/>
</dbReference>
<keyword evidence="10 11" id="KW-0472">Membrane</keyword>
<dbReference type="CDD" id="cd00075">
    <property type="entry name" value="HATPase"/>
    <property type="match status" value="1"/>
</dbReference>
<gene>
    <name evidence="14" type="ORF">CSC94_20185</name>
</gene>